<feature type="transmembrane region" description="Helical" evidence="2">
    <location>
        <begin position="248"/>
        <end position="268"/>
    </location>
</feature>
<name>A0A0N4UQX1_DRAME</name>
<dbReference type="OrthoDB" id="417112at2759"/>
<evidence type="ECO:0000256" key="2">
    <source>
        <dbReference type="SAM" id="Phobius"/>
    </source>
</evidence>
<dbReference type="STRING" id="318479.A0A0N4UQX1"/>
<keyword evidence="2" id="KW-0472">Membrane</keyword>
<dbReference type="HAMAP" id="MF_00055">
    <property type="entry name" value="MEMO1"/>
    <property type="match status" value="1"/>
</dbReference>
<comment type="similarity">
    <text evidence="1">Belongs to the MEMO1 family.</text>
</comment>
<dbReference type="WBParaSite" id="DME_0001043301-mRNA-1">
    <property type="protein sequence ID" value="DME_0001043301-mRNA-1"/>
    <property type="gene ID" value="DME_0001043301"/>
</dbReference>
<proteinExistence type="inferred from homology"/>
<keyword evidence="5" id="KW-1185">Reference proteome</keyword>
<dbReference type="Gene3D" id="3.40.830.10">
    <property type="entry name" value="LigB-like"/>
    <property type="match status" value="1"/>
</dbReference>
<dbReference type="NCBIfam" id="TIGR04336">
    <property type="entry name" value="AmmeMemoSam_B"/>
    <property type="match status" value="1"/>
</dbReference>
<dbReference type="Proteomes" id="UP000274756">
    <property type="component" value="Unassembled WGS sequence"/>
</dbReference>
<accession>A0A0N4UQX1</accession>
<dbReference type="PANTHER" id="PTHR11060">
    <property type="entry name" value="PROTEIN MEMO1"/>
    <property type="match status" value="1"/>
</dbReference>
<dbReference type="AlphaFoldDB" id="A0A0N4UQX1"/>
<dbReference type="Proteomes" id="UP000038040">
    <property type="component" value="Unplaced"/>
</dbReference>
<evidence type="ECO:0000313" key="3">
    <source>
        <dbReference type="EMBL" id="VDN53918.1"/>
    </source>
</evidence>
<keyword evidence="2" id="KW-0812">Transmembrane</keyword>
<keyword evidence="2" id="KW-1133">Transmembrane helix</keyword>
<sequence>MKIQFNIRDLRYTDNGRELNKQLSDWLAAVPFESSSSKPVKAIISPHAGYSYCGNTAAYAYKQIAPEGISTVIVLGPSHVVCLNGCALSNFSCYRTPIGDLPLDKKVNAELRETGLFDTIDVRSEESEHSIEMQLPFIAKIMEKKLGSFGIVPVLVGSVPSCKQVIYGKIFAKYLADPSTFIVISSDFCHWGHRFHFAPYTANTDVPIYEQIAFLDRQGMDVISRLQPNAFNDYLKKTQNTICGRNPISILLNVSLLFPYWIYLYLFLYM</sequence>
<reference evidence="6" key="1">
    <citation type="submission" date="2017-02" db="UniProtKB">
        <authorList>
            <consortium name="WormBaseParasite"/>
        </authorList>
    </citation>
    <scope>IDENTIFICATION</scope>
</reference>
<evidence type="ECO:0000313" key="6">
    <source>
        <dbReference type="WBParaSite" id="DME_0001043301-mRNA-1"/>
    </source>
</evidence>
<dbReference type="PANTHER" id="PTHR11060:SF0">
    <property type="entry name" value="PROTEIN MEMO1"/>
    <property type="match status" value="1"/>
</dbReference>
<dbReference type="EMBL" id="UYYG01000210">
    <property type="protein sequence ID" value="VDN53918.1"/>
    <property type="molecule type" value="Genomic_DNA"/>
</dbReference>
<reference evidence="3 5" key="2">
    <citation type="submission" date="2018-11" db="EMBL/GenBank/DDBJ databases">
        <authorList>
            <consortium name="Pathogen Informatics"/>
        </authorList>
    </citation>
    <scope>NUCLEOTIDE SEQUENCE [LARGE SCALE GENOMIC DNA]</scope>
</reference>
<gene>
    <name evidence="3" type="ORF">DME_LOCUS3891</name>
</gene>
<dbReference type="CDD" id="cd07361">
    <property type="entry name" value="MEMO_like"/>
    <property type="match status" value="1"/>
</dbReference>
<dbReference type="Pfam" id="PF01875">
    <property type="entry name" value="Memo"/>
    <property type="match status" value="1"/>
</dbReference>
<organism evidence="4 6">
    <name type="scientific">Dracunculus medinensis</name>
    <name type="common">Guinea worm</name>
    <dbReference type="NCBI Taxonomy" id="318479"/>
    <lineage>
        <taxon>Eukaryota</taxon>
        <taxon>Metazoa</taxon>
        <taxon>Ecdysozoa</taxon>
        <taxon>Nematoda</taxon>
        <taxon>Chromadorea</taxon>
        <taxon>Rhabditida</taxon>
        <taxon>Spirurina</taxon>
        <taxon>Dracunculoidea</taxon>
        <taxon>Dracunculidae</taxon>
        <taxon>Dracunculus</taxon>
    </lineage>
</organism>
<evidence type="ECO:0000256" key="1">
    <source>
        <dbReference type="ARBA" id="ARBA00006315"/>
    </source>
</evidence>
<evidence type="ECO:0000313" key="4">
    <source>
        <dbReference type="Proteomes" id="UP000038040"/>
    </source>
</evidence>
<protein>
    <submittedName>
        <fullName evidence="6">Protein MEMO1</fullName>
    </submittedName>
</protein>
<evidence type="ECO:0000313" key="5">
    <source>
        <dbReference type="Proteomes" id="UP000274756"/>
    </source>
</evidence>
<dbReference type="InterPro" id="IPR002737">
    <property type="entry name" value="MEMO1_fam"/>
</dbReference>